<name>A0A8X6T2G6_TRICX</name>
<keyword evidence="3" id="KW-1185">Reference proteome</keyword>
<proteinExistence type="predicted"/>
<feature type="region of interest" description="Disordered" evidence="1">
    <location>
        <begin position="1"/>
        <end position="45"/>
    </location>
</feature>
<accession>A0A8X6T2G6</accession>
<reference evidence="2" key="1">
    <citation type="submission" date="2020-08" db="EMBL/GenBank/DDBJ databases">
        <title>Multicomponent nature underlies the extraordinary mechanical properties of spider dragline silk.</title>
        <authorList>
            <person name="Kono N."/>
            <person name="Nakamura H."/>
            <person name="Mori M."/>
            <person name="Yoshida Y."/>
            <person name="Ohtoshi R."/>
            <person name="Malay A.D."/>
            <person name="Moran D.A.P."/>
            <person name="Tomita M."/>
            <person name="Numata K."/>
            <person name="Arakawa K."/>
        </authorList>
    </citation>
    <scope>NUCLEOTIDE SEQUENCE</scope>
</reference>
<feature type="compositionally biased region" description="Basic and acidic residues" evidence="1">
    <location>
        <begin position="1"/>
        <end position="16"/>
    </location>
</feature>
<evidence type="ECO:0000313" key="3">
    <source>
        <dbReference type="Proteomes" id="UP000887159"/>
    </source>
</evidence>
<sequence>MKTESRSNEDPTEREAQWAPALRHLSPSTLDDKESLTGPKELLPRVYDHDPSDVLPNFFTSVDLPMFDHLTLACLQWEVDF</sequence>
<evidence type="ECO:0000256" key="1">
    <source>
        <dbReference type="SAM" id="MobiDB-lite"/>
    </source>
</evidence>
<protein>
    <submittedName>
        <fullName evidence="2">Uncharacterized protein</fullName>
    </submittedName>
</protein>
<evidence type="ECO:0000313" key="2">
    <source>
        <dbReference type="EMBL" id="GFY17178.1"/>
    </source>
</evidence>
<comment type="caution">
    <text evidence="2">The sequence shown here is derived from an EMBL/GenBank/DDBJ whole genome shotgun (WGS) entry which is preliminary data.</text>
</comment>
<dbReference type="AlphaFoldDB" id="A0A8X6T2G6"/>
<gene>
    <name evidence="2" type="ORF">TNCV_1089541</name>
</gene>
<dbReference type="EMBL" id="BMAU01021343">
    <property type="protein sequence ID" value="GFY17178.1"/>
    <property type="molecule type" value="Genomic_DNA"/>
</dbReference>
<organism evidence="2 3">
    <name type="scientific">Trichonephila clavipes</name>
    <name type="common">Golden silk orbweaver</name>
    <name type="synonym">Nephila clavipes</name>
    <dbReference type="NCBI Taxonomy" id="2585209"/>
    <lineage>
        <taxon>Eukaryota</taxon>
        <taxon>Metazoa</taxon>
        <taxon>Ecdysozoa</taxon>
        <taxon>Arthropoda</taxon>
        <taxon>Chelicerata</taxon>
        <taxon>Arachnida</taxon>
        <taxon>Araneae</taxon>
        <taxon>Araneomorphae</taxon>
        <taxon>Entelegynae</taxon>
        <taxon>Araneoidea</taxon>
        <taxon>Nephilidae</taxon>
        <taxon>Trichonephila</taxon>
    </lineage>
</organism>
<dbReference type="Proteomes" id="UP000887159">
    <property type="component" value="Unassembled WGS sequence"/>
</dbReference>